<keyword evidence="3" id="KW-0732">Signal</keyword>
<dbReference type="InterPro" id="IPR035070">
    <property type="entry name" value="Streptogrisin_prodomain"/>
</dbReference>
<protein>
    <submittedName>
        <fullName evidence="10">S1 family peptidase</fullName>
    </submittedName>
</protein>
<dbReference type="Pfam" id="PF02983">
    <property type="entry name" value="Pro_Al_protease"/>
    <property type="match status" value="1"/>
</dbReference>
<dbReference type="EMBL" id="JAAKZW010000196">
    <property type="protein sequence ID" value="NGO80163.1"/>
    <property type="molecule type" value="Genomic_DNA"/>
</dbReference>
<comment type="similarity">
    <text evidence="1">Belongs to the peptidase S1 family.</text>
</comment>
<dbReference type="InterPro" id="IPR043504">
    <property type="entry name" value="Peptidase_S1_PA_chymotrypsin"/>
</dbReference>
<dbReference type="Gene3D" id="2.40.10.10">
    <property type="entry name" value="Trypsin-like serine proteases"/>
    <property type="match status" value="2"/>
</dbReference>
<dbReference type="InterPro" id="IPR001254">
    <property type="entry name" value="Trypsin_dom"/>
</dbReference>
<keyword evidence="4" id="KW-0378">Hydrolase</keyword>
<dbReference type="GO" id="GO:0004252">
    <property type="term" value="F:serine-type endopeptidase activity"/>
    <property type="evidence" value="ECO:0007669"/>
    <property type="project" value="InterPro"/>
</dbReference>
<reference evidence="10 11" key="1">
    <citation type="submission" date="2020-02" db="EMBL/GenBank/DDBJ databases">
        <title>Whole-genome analyses of novel actinobacteria.</title>
        <authorList>
            <person name="Sahin N."/>
            <person name="Tokatli A."/>
        </authorList>
    </citation>
    <scope>NUCLEOTIDE SEQUENCE [LARGE SCALE GENOMIC DNA]</scope>
    <source>
        <strain evidence="10 11">YC504</strain>
    </source>
</reference>
<evidence type="ECO:0000256" key="1">
    <source>
        <dbReference type="ARBA" id="ARBA00007664"/>
    </source>
</evidence>
<evidence type="ECO:0000259" key="8">
    <source>
        <dbReference type="Pfam" id="PF00089"/>
    </source>
</evidence>
<evidence type="ECO:0000313" key="10">
    <source>
        <dbReference type="EMBL" id="NGO80163.1"/>
    </source>
</evidence>
<dbReference type="AlphaFoldDB" id="A0A6G4XSI1"/>
<dbReference type="PRINTS" id="PR00861">
    <property type="entry name" value="ALYTICPTASE"/>
</dbReference>
<keyword evidence="7" id="KW-1015">Disulfide bond</keyword>
<keyword evidence="2" id="KW-0645">Protease</keyword>
<dbReference type="SUPFAM" id="SSF50494">
    <property type="entry name" value="Trypsin-like serine proteases"/>
    <property type="match status" value="1"/>
</dbReference>
<feature type="domain" description="Peptidase S1A alpha-lytic prodomain" evidence="9">
    <location>
        <begin position="87"/>
        <end position="140"/>
    </location>
</feature>
<dbReference type="GO" id="GO:0006508">
    <property type="term" value="P:proteolysis"/>
    <property type="evidence" value="ECO:0007669"/>
    <property type="project" value="UniProtKB-KW"/>
</dbReference>
<evidence type="ECO:0000313" key="11">
    <source>
        <dbReference type="Proteomes" id="UP000481109"/>
    </source>
</evidence>
<evidence type="ECO:0000256" key="6">
    <source>
        <dbReference type="ARBA" id="ARBA00023145"/>
    </source>
</evidence>
<dbReference type="CDD" id="cd21112">
    <property type="entry name" value="alphaLP-like"/>
    <property type="match status" value="1"/>
</dbReference>
<feature type="domain" description="Peptidase S1" evidence="8">
    <location>
        <begin position="181"/>
        <end position="325"/>
    </location>
</feature>
<accession>A0A6G4XSI1</accession>
<evidence type="ECO:0000256" key="3">
    <source>
        <dbReference type="ARBA" id="ARBA00022729"/>
    </source>
</evidence>
<dbReference type="InterPro" id="IPR004236">
    <property type="entry name" value="Pept_S1_alpha_lytic"/>
</dbReference>
<dbReference type="Pfam" id="PF00089">
    <property type="entry name" value="Trypsin"/>
    <property type="match status" value="1"/>
</dbReference>
<evidence type="ECO:0000259" key="9">
    <source>
        <dbReference type="Pfam" id="PF02983"/>
    </source>
</evidence>
<evidence type="ECO:0000256" key="7">
    <source>
        <dbReference type="ARBA" id="ARBA00023157"/>
    </source>
</evidence>
<comment type="caution">
    <text evidence="10">The sequence shown here is derived from an EMBL/GenBank/DDBJ whole genome shotgun (WGS) entry which is preliminary data.</text>
</comment>
<dbReference type="InterPro" id="IPR009003">
    <property type="entry name" value="Peptidase_S1_PA"/>
</dbReference>
<organism evidence="10 11">
    <name type="scientific">Streptomyces mesophilus</name>
    <dbReference type="NCBI Taxonomy" id="1775132"/>
    <lineage>
        <taxon>Bacteria</taxon>
        <taxon>Bacillati</taxon>
        <taxon>Actinomycetota</taxon>
        <taxon>Actinomycetes</taxon>
        <taxon>Kitasatosporales</taxon>
        <taxon>Streptomycetaceae</taxon>
        <taxon>Streptomyces</taxon>
    </lineage>
</organism>
<evidence type="ECO:0000256" key="5">
    <source>
        <dbReference type="ARBA" id="ARBA00022825"/>
    </source>
</evidence>
<dbReference type="GO" id="GO:0005576">
    <property type="term" value="C:extracellular region"/>
    <property type="evidence" value="ECO:0007669"/>
    <property type="project" value="InterPro"/>
</dbReference>
<sequence>MGVPSPLGTVVRRVRWSCTAFASSAYSPQHCALSGARQQPRRLCPPRGGTFVRLKRTTVAAVAAGLLGVTALALPQAQAATPRSYGAAELAKVDQAVLKADVGGTAWYVDRASGEVVVTADSTVSESSLAKIRKAAGADAGALRIERTTGKFTQLLGPGDAIYGSGYRCSLGFNVAQGGTYYFLTAGHCGNVVKTWYANSAQSTLIGPTVGSSFPNNDYALVRYDNASLSHPGGYTAADAYVGEPVKRSGSTTGTRSGTVTGLNATVHYSGGGTVRGMIQTNVCAEPGDSGGALYDGTKALGITSGGSGNCTVGGTTFYQPVPEALAKYKVSLL</sequence>
<dbReference type="InterPro" id="IPR001316">
    <property type="entry name" value="Pept_S1A_streptogrisin"/>
</dbReference>
<proteinExistence type="inferred from homology"/>
<gene>
    <name evidence="10" type="ORF">G6045_31565</name>
</gene>
<keyword evidence="11" id="KW-1185">Reference proteome</keyword>
<evidence type="ECO:0000256" key="4">
    <source>
        <dbReference type="ARBA" id="ARBA00022801"/>
    </source>
</evidence>
<keyword evidence="5" id="KW-0720">Serine protease</keyword>
<evidence type="ECO:0000256" key="2">
    <source>
        <dbReference type="ARBA" id="ARBA00022670"/>
    </source>
</evidence>
<dbReference type="Gene3D" id="3.30.300.50">
    <property type="match status" value="1"/>
</dbReference>
<keyword evidence="6" id="KW-0865">Zymogen</keyword>
<name>A0A6G4XSI1_9ACTN</name>
<dbReference type="Proteomes" id="UP000481109">
    <property type="component" value="Unassembled WGS sequence"/>
</dbReference>